<organism evidence="1 2">
    <name type="scientific">Spiromyces aspiralis</name>
    <dbReference type="NCBI Taxonomy" id="68401"/>
    <lineage>
        <taxon>Eukaryota</taxon>
        <taxon>Fungi</taxon>
        <taxon>Fungi incertae sedis</taxon>
        <taxon>Zoopagomycota</taxon>
        <taxon>Kickxellomycotina</taxon>
        <taxon>Kickxellomycetes</taxon>
        <taxon>Kickxellales</taxon>
        <taxon>Kickxellaceae</taxon>
        <taxon>Spiromyces</taxon>
    </lineage>
</organism>
<keyword evidence="2" id="KW-1185">Reference proteome</keyword>
<evidence type="ECO:0000313" key="2">
    <source>
        <dbReference type="Proteomes" id="UP001145114"/>
    </source>
</evidence>
<evidence type="ECO:0000313" key="1">
    <source>
        <dbReference type="EMBL" id="KAJ1674139.1"/>
    </source>
</evidence>
<keyword evidence="1" id="KW-0251">Elongation factor</keyword>
<reference evidence="1" key="1">
    <citation type="submission" date="2022-06" db="EMBL/GenBank/DDBJ databases">
        <title>Phylogenomic reconstructions and comparative analyses of Kickxellomycotina fungi.</title>
        <authorList>
            <person name="Reynolds N.K."/>
            <person name="Stajich J.E."/>
            <person name="Barry K."/>
            <person name="Grigoriev I.V."/>
            <person name="Crous P."/>
            <person name="Smith M.E."/>
        </authorList>
    </citation>
    <scope>NUCLEOTIDE SEQUENCE</scope>
    <source>
        <strain evidence="1">RSA 2271</strain>
    </source>
</reference>
<sequence length="529" mass="58343">MDAVNDADTSGNAPDNDSNNRSQFLEELHAELATNRAIDPVVPCPLLEARVTIPTTTDQALFRQPPPLPDTTDQFLLRSSTITAEVKNADDLPKLADDLKRLSESDSCTQCYTSESGEHIIVGTGEPHLEIHPKGLKEDHAEVPTKVGDPVVAHHETVQSESSTACLSESLNKELTDQIEDGKIIPHDNPKVRAHELAEEHGWDVTDTHKITPRDDPEVCTYDLAEKDGWDTADAHKIWCFGADTTKAAQHLNEIKDSYIAASQFAAKEGPTAEEPLRGCYGNILDAALHADAIHCSGGQIIPTCRCIIYTSTHTATPSLQESVCLADIQCPESVLDSIYGVLNHCHNHALSEEQRPSTPIYNIRAYLPTAKPFSLVTDLGSNTGSQTFPQGVPDHQFEARKRPDSRNRLMTFEVGDTVLAWFMPTPPKGSPKFADPYKIERITKGGMYVLRAEGALDRGPTRDRDLHEVDFIRTSATDEAGITHYRIHWRGYLADDETWETEEAFQDLSIPTAHRQAHAQATDPAAEN</sequence>
<name>A0ACC1HJQ4_9FUNG</name>
<dbReference type="Proteomes" id="UP001145114">
    <property type="component" value="Unassembled WGS sequence"/>
</dbReference>
<keyword evidence="1" id="KW-0648">Protein biosynthesis</keyword>
<dbReference type="EMBL" id="JAMZIH010006230">
    <property type="protein sequence ID" value="KAJ1674139.1"/>
    <property type="molecule type" value="Genomic_DNA"/>
</dbReference>
<comment type="caution">
    <text evidence="1">The sequence shown here is derived from an EMBL/GenBank/DDBJ whole genome shotgun (WGS) entry which is preliminary data.</text>
</comment>
<gene>
    <name evidence="1" type="primary">EFT2_1</name>
    <name evidence="1" type="ORF">EV182_003883</name>
</gene>
<proteinExistence type="predicted"/>
<protein>
    <submittedName>
        <fullName evidence="1">Translation elongation factor 2</fullName>
    </submittedName>
</protein>
<accession>A0ACC1HJQ4</accession>